<accession>A0A4D9DI83</accession>
<keyword evidence="2" id="KW-1133">Transmembrane helix</keyword>
<sequence>MEPRHWCDAPHRPLLGEALQITHFPFRSQAGVCPSGASSVPSLLRTRPSSPGAGRGSPDTMALSGAWPQPKIRPTLLLLLVAADCAQIPFELQGNGSSGTSEKSRHIGTGLATTSPSAELARNSPGPSAELAANSTGPSAELAANSTGPSAELAGNSPGPLPRHPPTAAQQIPTTARVPAMDEPVGSVSPSALRSTEAAATLGSSPAGATAAGGEKPVPDPKREELKGQAGTVPGSPGPGQETQTVPGGSGQSQSTPTEPAKPKGADRSGHNRTVPASTERTGHYGAAPNQTDGSQEIQPTPKLSPSALPRTRPVNKQKPGSEVFTPTPATPASSPAPVTRQLPVGIIVVLVVVAILVLVLVALALLCRSRRRSGSTSFSGGRAGPGEWAGPVSLPEERGEGQAGAGGQQAGPGDARRPTLTTFFGKRHSRVSSVAMEDVAGAKGEGPLSEPLLAAGEPGGDPAPQGAGEANGTVPLMPGPPSPPPDPPANGEFPLPPPMEQEAMPPV</sequence>
<dbReference type="GO" id="GO:0050863">
    <property type="term" value="P:regulation of T cell activation"/>
    <property type="evidence" value="ECO:0007669"/>
    <property type="project" value="InterPro"/>
</dbReference>
<dbReference type="OrthoDB" id="9050418at2759"/>
<keyword evidence="2" id="KW-0812">Transmembrane</keyword>
<dbReference type="PANTHER" id="PTHR35265:SF1">
    <property type="entry name" value="LEUKOSIALIN"/>
    <property type="match status" value="1"/>
</dbReference>
<feature type="transmembrane region" description="Helical" evidence="2">
    <location>
        <begin position="343"/>
        <end position="368"/>
    </location>
</feature>
<feature type="region of interest" description="Disordered" evidence="1">
    <location>
        <begin position="373"/>
        <end position="508"/>
    </location>
</feature>
<keyword evidence="2" id="KW-0472">Membrane</keyword>
<protein>
    <submittedName>
        <fullName evidence="3">DEAD/DEAH box helicase</fullName>
    </submittedName>
</protein>
<feature type="compositionally biased region" description="Gly residues" evidence="1">
    <location>
        <begin position="402"/>
        <end position="411"/>
    </location>
</feature>
<evidence type="ECO:0000313" key="3">
    <source>
        <dbReference type="EMBL" id="TFJ96151.1"/>
    </source>
</evidence>
<dbReference type="GO" id="GO:0031072">
    <property type="term" value="F:heat shock protein binding"/>
    <property type="evidence" value="ECO:0007669"/>
    <property type="project" value="TreeGrafter"/>
</dbReference>
<feature type="compositionally biased region" description="Pro residues" evidence="1">
    <location>
        <begin position="478"/>
        <end position="508"/>
    </location>
</feature>
<feature type="compositionally biased region" description="Basic and acidic residues" evidence="1">
    <location>
        <begin position="261"/>
        <end position="270"/>
    </location>
</feature>
<dbReference type="GO" id="GO:0009897">
    <property type="term" value="C:external side of plasma membrane"/>
    <property type="evidence" value="ECO:0007669"/>
    <property type="project" value="TreeGrafter"/>
</dbReference>
<dbReference type="GO" id="GO:0004386">
    <property type="term" value="F:helicase activity"/>
    <property type="evidence" value="ECO:0007669"/>
    <property type="project" value="UniProtKB-KW"/>
</dbReference>
<feature type="compositionally biased region" description="Basic and acidic residues" evidence="1">
    <location>
        <begin position="217"/>
        <end position="227"/>
    </location>
</feature>
<feature type="compositionally biased region" description="Polar residues" evidence="1">
    <location>
        <begin position="133"/>
        <end position="149"/>
    </location>
</feature>
<keyword evidence="3" id="KW-0547">Nucleotide-binding</keyword>
<dbReference type="InterPro" id="IPR038829">
    <property type="entry name" value="Leukosialin"/>
</dbReference>
<dbReference type="GO" id="GO:0042742">
    <property type="term" value="P:defense response to bacterium"/>
    <property type="evidence" value="ECO:0007669"/>
    <property type="project" value="TreeGrafter"/>
</dbReference>
<name>A0A4D9DI83_9SAUR</name>
<reference evidence="3 4" key="2">
    <citation type="submission" date="2019-04" db="EMBL/GenBank/DDBJ databases">
        <title>The genome sequence of big-headed turtle.</title>
        <authorList>
            <person name="Gong S."/>
        </authorList>
    </citation>
    <scope>NUCLEOTIDE SEQUENCE [LARGE SCALE GENOMIC DNA]</scope>
    <source>
        <strain evidence="3">DO16091913</strain>
        <tissue evidence="3">Muscle</tissue>
    </source>
</reference>
<feature type="compositionally biased region" description="Polar residues" evidence="1">
    <location>
        <begin position="289"/>
        <end position="304"/>
    </location>
</feature>
<evidence type="ECO:0000313" key="4">
    <source>
        <dbReference type="Proteomes" id="UP000297703"/>
    </source>
</evidence>
<dbReference type="STRING" id="55544.A0A4D9DI83"/>
<feature type="compositionally biased region" description="Low complexity" evidence="1">
    <location>
        <begin position="198"/>
        <end position="214"/>
    </location>
</feature>
<keyword evidence="4" id="KW-1185">Reference proteome</keyword>
<evidence type="ECO:0000256" key="1">
    <source>
        <dbReference type="SAM" id="MobiDB-lite"/>
    </source>
</evidence>
<gene>
    <name evidence="3" type="ORF">DR999_PMT22080</name>
</gene>
<keyword evidence="3" id="KW-0347">Helicase</keyword>
<organism evidence="3 4">
    <name type="scientific">Platysternon megacephalum</name>
    <name type="common">big-headed turtle</name>
    <dbReference type="NCBI Taxonomy" id="55544"/>
    <lineage>
        <taxon>Eukaryota</taxon>
        <taxon>Metazoa</taxon>
        <taxon>Chordata</taxon>
        <taxon>Craniata</taxon>
        <taxon>Vertebrata</taxon>
        <taxon>Euteleostomi</taxon>
        <taxon>Archelosauria</taxon>
        <taxon>Testudinata</taxon>
        <taxon>Testudines</taxon>
        <taxon>Cryptodira</taxon>
        <taxon>Durocryptodira</taxon>
        <taxon>Testudinoidea</taxon>
        <taxon>Platysternidae</taxon>
        <taxon>Platysternon</taxon>
    </lineage>
</organism>
<dbReference type="AlphaFoldDB" id="A0A4D9DI83"/>
<keyword evidence="3" id="KW-0378">Hydrolase</keyword>
<dbReference type="PANTHER" id="PTHR35265">
    <property type="entry name" value="LEUKOSIALIN"/>
    <property type="match status" value="1"/>
</dbReference>
<dbReference type="GO" id="GO:0007166">
    <property type="term" value="P:cell surface receptor signaling pathway"/>
    <property type="evidence" value="ECO:0007669"/>
    <property type="project" value="TreeGrafter"/>
</dbReference>
<feature type="region of interest" description="Disordered" evidence="1">
    <location>
        <begin position="37"/>
        <end position="66"/>
    </location>
</feature>
<evidence type="ECO:0000256" key="2">
    <source>
        <dbReference type="SAM" id="Phobius"/>
    </source>
</evidence>
<dbReference type="GO" id="GO:0004888">
    <property type="term" value="F:transmembrane signaling receptor activity"/>
    <property type="evidence" value="ECO:0007669"/>
    <property type="project" value="InterPro"/>
</dbReference>
<feature type="compositionally biased region" description="Low complexity" evidence="1">
    <location>
        <begin position="326"/>
        <end position="338"/>
    </location>
</feature>
<reference evidence="3 4" key="1">
    <citation type="submission" date="2019-04" db="EMBL/GenBank/DDBJ databases">
        <title>Draft genome of the big-headed turtle Platysternon megacephalum.</title>
        <authorList>
            <person name="Gong S."/>
        </authorList>
    </citation>
    <scope>NUCLEOTIDE SEQUENCE [LARGE SCALE GENOMIC DNA]</scope>
    <source>
        <strain evidence="3">DO16091913</strain>
        <tissue evidence="3">Muscle</tissue>
    </source>
</reference>
<dbReference type="Proteomes" id="UP000297703">
    <property type="component" value="Unassembled WGS sequence"/>
</dbReference>
<keyword evidence="3" id="KW-0067">ATP-binding</keyword>
<feature type="region of interest" description="Disordered" evidence="1">
    <location>
        <begin position="92"/>
        <end position="338"/>
    </location>
</feature>
<feature type="compositionally biased region" description="Polar residues" evidence="1">
    <location>
        <begin position="241"/>
        <end position="258"/>
    </location>
</feature>
<dbReference type="GO" id="GO:2000404">
    <property type="term" value="P:regulation of T cell migration"/>
    <property type="evidence" value="ECO:0007669"/>
    <property type="project" value="InterPro"/>
</dbReference>
<dbReference type="EMBL" id="QXTE01000763">
    <property type="protein sequence ID" value="TFJ96151.1"/>
    <property type="molecule type" value="Genomic_DNA"/>
</dbReference>
<dbReference type="GO" id="GO:0050776">
    <property type="term" value="P:regulation of immune response"/>
    <property type="evidence" value="ECO:0007669"/>
    <property type="project" value="TreeGrafter"/>
</dbReference>
<comment type="caution">
    <text evidence="3">The sequence shown here is derived from an EMBL/GenBank/DDBJ whole genome shotgun (WGS) entry which is preliminary data.</text>
</comment>
<proteinExistence type="predicted"/>